<dbReference type="InterPro" id="IPR050481">
    <property type="entry name" value="UDP-glycosyltransf_plant"/>
</dbReference>
<reference evidence="6" key="3">
    <citation type="submission" date="2023-03" db="UniProtKB">
        <authorList>
            <consortium name="EnsemblPlants"/>
        </authorList>
    </citation>
    <scope>IDENTIFICATION</scope>
    <source>
        <strain evidence="6">cv. Chiifu-401-42</strain>
    </source>
</reference>
<dbReference type="InterPro" id="IPR035595">
    <property type="entry name" value="UDP_glycos_trans_CS"/>
</dbReference>
<dbReference type="Gramene" id="Bra023863.1">
    <property type="protein sequence ID" value="Bra023863.1-P"/>
    <property type="gene ID" value="Bra023863"/>
</dbReference>
<dbReference type="PROSITE" id="PS00375">
    <property type="entry name" value="UDPGT"/>
    <property type="match status" value="1"/>
</dbReference>
<name>M4E509_BRACM</name>
<evidence type="ECO:0000256" key="4">
    <source>
        <dbReference type="RuleBase" id="RU003718"/>
    </source>
</evidence>
<evidence type="ECO:0000313" key="6">
    <source>
        <dbReference type="EnsemblPlants" id="Bra023863.1-P"/>
    </source>
</evidence>
<comment type="similarity">
    <text evidence="1 4">Belongs to the UDP-glycosyltransferase family.</text>
</comment>
<proteinExistence type="inferred from homology"/>
<dbReference type="Pfam" id="PF00201">
    <property type="entry name" value="UDPGT"/>
    <property type="match status" value="1"/>
</dbReference>
<dbReference type="FunFam" id="3.40.50.2000:FF:000056">
    <property type="entry name" value="Glycosyltransferase"/>
    <property type="match status" value="1"/>
</dbReference>
<dbReference type="HOGENOM" id="CLU_001724_3_2_1"/>
<dbReference type="FunFam" id="3.40.50.2000:FF:000080">
    <property type="entry name" value="Glycosyltransferase"/>
    <property type="match status" value="1"/>
</dbReference>
<keyword evidence="2 4" id="KW-0328">Glycosyltransferase</keyword>
<evidence type="ECO:0000256" key="3">
    <source>
        <dbReference type="ARBA" id="ARBA00022679"/>
    </source>
</evidence>
<evidence type="ECO:0000256" key="5">
    <source>
        <dbReference type="RuleBase" id="RU362057"/>
    </source>
</evidence>
<dbReference type="PANTHER" id="PTHR48048:SF45">
    <property type="entry name" value="GLYCOSYLTRANSFERASE"/>
    <property type="match status" value="1"/>
</dbReference>
<dbReference type="InParanoid" id="M4E509"/>
<accession>M4E509</accession>
<dbReference type="CDD" id="cd03784">
    <property type="entry name" value="GT1_Gtf-like"/>
    <property type="match status" value="1"/>
</dbReference>
<evidence type="ECO:0000313" key="7">
    <source>
        <dbReference type="Proteomes" id="UP000011750"/>
    </source>
</evidence>
<dbReference type="Proteomes" id="UP000011750">
    <property type="component" value="Chromosome A01"/>
</dbReference>
<dbReference type="EnsemblPlants" id="Bra023863.1">
    <property type="protein sequence ID" value="Bra023863.1-P"/>
    <property type="gene ID" value="Bra023863"/>
</dbReference>
<keyword evidence="7" id="KW-1185">Reference proteome</keyword>
<dbReference type="PANTHER" id="PTHR48048">
    <property type="entry name" value="GLYCOSYLTRANSFERASE"/>
    <property type="match status" value="1"/>
</dbReference>
<dbReference type="GO" id="GO:0080043">
    <property type="term" value="F:quercetin 3-O-glucosyltransferase activity"/>
    <property type="evidence" value="ECO:0000318"/>
    <property type="project" value="GO_Central"/>
</dbReference>
<reference evidence="6 7" key="2">
    <citation type="journal article" date="2018" name="Hortic Res">
        <title>Improved Brassica rapa reference genome by single-molecule sequencing and chromosome conformation capture technologies.</title>
        <authorList>
            <person name="Zhang L."/>
            <person name="Cai X."/>
            <person name="Wu J."/>
            <person name="Liu M."/>
            <person name="Grob S."/>
            <person name="Cheng F."/>
            <person name="Liang J."/>
            <person name="Cai C."/>
            <person name="Liu Z."/>
            <person name="Liu B."/>
            <person name="Wang F."/>
            <person name="Li S."/>
            <person name="Liu F."/>
            <person name="Li X."/>
            <person name="Cheng L."/>
            <person name="Yang W."/>
            <person name="Li M.H."/>
            <person name="Grossniklaus U."/>
            <person name="Zheng H."/>
            <person name="Wang X."/>
        </authorList>
    </citation>
    <scope>NUCLEOTIDE SEQUENCE [LARGE SCALE GENOMIC DNA]</scope>
    <source>
        <strain evidence="6 7">cv. Chiifu-401-42</strain>
    </source>
</reference>
<dbReference type="EC" id="2.4.1.-" evidence="5"/>
<sequence>MKLELVLIPSTGDGHLRPLVEVAKLLLDNDDHLSITVIIIPSMHGFQTTSYSSYIASLSTTSNDRLRFSFISSADRPNSPDAEPNFISYMESYKPVVKATVAKLTDSAQPPSSRLAGFVMDIFCTTMIDVANDFGVPTYLFYPSNATFFGLQIHVQYLCDVEKCDIISELKDSDTELEVPCLTRSLPAKCFPSVLLNKEWLPVFLRQARRFRETKGFLVNTFAELEPQAMSFLSSGDNNLPTVYAVGPVLSVENNGLDLADDKQTEILRWLDDQPDRSVVFLCFGSMGGFSEDQAKEIAIALERNGHRFIWCLRRATPMGPPEEFTNLEEILPEGFLDRTSEIGKIIGWAPQRAVLASPAIGGFVSHCGWNSILESLWFGVPIATWPLYAEQQLNAFEMVEELGLGVEIRNHFQGVYMAEETEMELMTAEEIERGVRCLMEKDSDVRDRVRKMSEKSHMAVMDGGSSHAALVHYLVIQVFGIRLFGLRLEDEDRFSNLICTGSRKPSEDLLVAIAGLIIINGIKESLLTHLLVTE</sequence>
<dbReference type="InterPro" id="IPR002213">
    <property type="entry name" value="UDP_glucos_trans"/>
</dbReference>
<dbReference type="Gene3D" id="3.40.50.2000">
    <property type="entry name" value="Glycogen Phosphorylase B"/>
    <property type="match status" value="2"/>
</dbReference>
<dbReference type="eggNOG" id="KOG1192">
    <property type="taxonomic scope" value="Eukaryota"/>
</dbReference>
<reference evidence="6 7" key="1">
    <citation type="journal article" date="2011" name="Nat. Genet.">
        <title>The genome of the mesopolyploid crop species Brassica rapa.</title>
        <authorList>
            <consortium name="Brassica rapa Genome Sequencing Project Consortium"/>
            <person name="Wang X."/>
            <person name="Wang H."/>
            <person name="Wang J."/>
            <person name="Sun R."/>
            <person name="Wu J."/>
            <person name="Liu S."/>
            <person name="Bai Y."/>
            <person name="Mun J.H."/>
            <person name="Bancroft I."/>
            <person name="Cheng F."/>
            <person name="Huang S."/>
            <person name="Li X."/>
            <person name="Hua W."/>
            <person name="Wang J."/>
            <person name="Wang X."/>
            <person name="Freeling M."/>
            <person name="Pires J.C."/>
            <person name="Paterson A.H."/>
            <person name="Chalhoub B."/>
            <person name="Wang B."/>
            <person name="Hayward A."/>
            <person name="Sharpe A.G."/>
            <person name="Park B.S."/>
            <person name="Weisshaar B."/>
            <person name="Liu B."/>
            <person name="Li B."/>
            <person name="Liu B."/>
            <person name="Tong C."/>
            <person name="Song C."/>
            <person name="Duran C."/>
            <person name="Peng C."/>
            <person name="Geng C."/>
            <person name="Koh C."/>
            <person name="Lin C."/>
            <person name="Edwards D."/>
            <person name="Mu D."/>
            <person name="Shen D."/>
            <person name="Soumpourou E."/>
            <person name="Li F."/>
            <person name="Fraser F."/>
            <person name="Conant G."/>
            <person name="Lassalle G."/>
            <person name="King G.J."/>
            <person name="Bonnema G."/>
            <person name="Tang H."/>
            <person name="Wang H."/>
            <person name="Belcram H."/>
            <person name="Zhou H."/>
            <person name="Hirakawa H."/>
            <person name="Abe H."/>
            <person name="Guo H."/>
            <person name="Wang H."/>
            <person name="Jin H."/>
            <person name="Parkin I.A."/>
            <person name="Batley J."/>
            <person name="Kim J.S."/>
            <person name="Just J."/>
            <person name="Li J."/>
            <person name="Xu J."/>
            <person name="Deng J."/>
            <person name="Kim J.A."/>
            <person name="Li J."/>
            <person name="Yu J."/>
            <person name="Meng J."/>
            <person name="Wang J."/>
            <person name="Min J."/>
            <person name="Poulain J."/>
            <person name="Wang J."/>
            <person name="Hatakeyama K."/>
            <person name="Wu K."/>
            <person name="Wang L."/>
            <person name="Fang L."/>
            <person name="Trick M."/>
            <person name="Links M.G."/>
            <person name="Zhao M."/>
            <person name="Jin M."/>
            <person name="Ramchiary N."/>
            <person name="Drou N."/>
            <person name="Berkman P.J."/>
            <person name="Cai Q."/>
            <person name="Huang Q."/>
            <person name="Li R."/>
            <person name="Tabata S."/>
            <person name="Cheng S."/>
            <person name="Zhang S."/>
            <person name="Zhang S."/>
            <person name="Huang S."/>
            <person name="Sato S."/>
            <person name="Sun S."/>
            <person name="Kwon S.J."/>
            <person name="Choi S.R."/>
            <person name="Lee T.H."/>
            <person name="Fan W."/>
            <person name="Zhao X."/>
            <person name="Tan X."/>
            <person name="Xu X."/>
            <person name="Wang Y."/>
            <person name="Qiu Y."/>
            <person name="Yin Y."/>
            <person name="Li Y."/>
            <person name="Du Y."/>
            <person name="Liao Y."/>
            <person name="Lim Y."/>
            <person name="Narusaka Y."/>
            <person name="Wang Y."/>
            <person name="Wang Z."/>
            <person name="Li Z."/>
            <person name="Wang Z."/>
            <person name="Xiong Z."/>
            <person name="Zhang Z."/>
        </authorList>
    </citation>
    <scope>NUCLEOTIDE SEQUENCE [LARGE SCALE GENOMIC DNA]</scope>
    <source>
        <strain evidence="6 7">cv. Chiifu-401-42</strain>
    </source>
</reference>
<organism evidence="6 7">
    <name type="scientific">Brassica campestris</name>
    <name type="common">Field mustard</name>
    <dbReference type="NCBI Taxonomy" id="3711"/>
    <lineage>
        <taxon>Eukaryota</taxon>
        <taxon>Viridiplantae</taxon>
        <taxon>Streptophyta</taxon>
        <taxon>Embryophyta</taxon>
        <taxon>Tracheophyta</taxon>
        <taxon>Spermatophyta</taxon>
        <taxon>Magnoliopsida</taxon>
        <taxon>eudicotyledons</taxon>
        <taxon>Gunneridae</taxon>
        <taxon>Pentapetalae</taxon>
        <taxon>rosids</taxon>
        <taxon>malvids</taxon>
        <taxon>Brassicales</taxon>
        <taxon>Brassicaceae</taxon>
        <taxon>Brassiceae</taxon>
        <taxon>Brassica</taxon>
    </lineage>
</organism>
<dbReference type="SUPFAM" id="SSF53756">
    <property type="entry name" value="UDP-Glycosyltransferase/glycogen phosphorylase"/>
    <property type="match status" value="1"/>
</dbReference>
<evidence type="ECO:0000256" key="1">
    <source>
        <dbReference type="ARBA" id="ARBA00009995"/>
    </source>
</evidence>
<evidence type="ECO:0000256" key="2">
    <source>
        <dbReference type="ARBA" id="ARBA00022676"/>
    </source>
</evidence>
<protein>
    <recommendedName>
        <fullName evidence="5">Glycosyltransferase</fullName>
        <ecNumber evidence="5">2.4.1.-</ecNumber>
    </recommendedName>
</protein>
<dbReference type="AlphaFoldDB" id="M4E509"/>
<keyword evidence="3 4" id="KW-0808">Transferase</keyword>
<dbReference type="OMA" id="GHRFIWC"/>